<reference evidence="1" key="1">
    <citation type="submission" date="2022-08" db="EMBL/GenBank/DDBJ databases">
        <title>Genome Sequence of Fusarium decemcellulare.</title>
        <authorList>
            <person name="Buettner E."/>
        </authorList>
    </citation>
    <scope>NUCLEOTIDE SEQUENCE</scope>
    <source>
        <strain evidence="1">Babe19</strain>
    </source>
</reference>
<gene>
    <name evidence="1" type="ORF">NM208_g9683</name>
</gene>
<dbReference type="EMBL" id="JANRMS010001270">
    <property type="protein sequence ID" value="KAJ3529598.1"/>
    <property type="molecule type" value="Genomic_DNA"/>
</dbReference>
<name>A0ACC1S162_9HYPO</name>
<evidence type="ECO:0000313" key="1">
    <source>
        <dbReference type="EMBL" id="KAJ3529598.1"/>
    </source>
</evidence>
<comment type="caution">
    <text evidence="1">The sequence shown here is derived from an EMBL/GenBank/DDBJ whole genome shotgun (WGS) entry which is preliminary data.</text>
</comment>
<evidence type="ECO:0000313" key="2">
    <source>
        <dbReference type="Proteomes" id="UP001148629"/>
    </source>
</evidence>
<sequence length="250" mass="27021">MMKLVIGGASGYLGTEVVRQALKHPGISSVVALGRRPTPIPEGSGSQAETSKFKSVTIDDFCNYSEQVKADIAGADACIWLIAITPARSKLMEWEEVRKICHDYAVTAADEFAKIPRDGKTEPLRFLYISGANAVRDPAKKPWVLGDMCLMRGGVEAAVLERAQQSNRAMQACVYRPGLIIQADTSAVKRALWGVSRSLISLPAIELHEMGAALLDQAVNGFSKDLVLNPELIEIGQKALEKGKEGKQGD</sequence>
<organism evidence="1 2">
    <name type="scientific">Fusarium decemcellulare</name>
    <dbReference type="NCBI Taxonomy" id="57161"/>
    <lineage>
        <taxon>Eukaryota</taxon>
        <taxon>Fungi</taxon>
        <taxon>Dikarya</taxon>
        <taxon>Ascomycota</taxon>
        <taxon>Pezizomycotina</taxon>
        <taxon>Sordariomycetes</taxon>
        <taxon>Hypocreomycetidae</taxon>
        <taxon>Hypocreales</taxon>
        <taxon>Nectriaceae</taxon>
        <taxon>Fusarium</taxon>
        <taxon>Fusarium decemcellulare species complex</taxon>
    </lineage>
</organism>
<keyword evidence="2" id="KW-1185">Reference proteome</keyword>
<proteinExistence type="predicted"/>
<protein>
    <submittedName>
        <fullName evidence="1">Uncharacterized protein</fullName>
    </submittedName>
</protein>
<accession>A0ACC1S162</accession>
<dbReference type="Proteomes" id="UP001148629">
    <property type="component" value="Unassembled WGS sequence"/>
</dbReference>